<evidence type="ECO:0000313" key="1">
    <source>
        <dbReference type="EMBL" id="KAJ4314932.1"/>
    </source>
</evidence>
<evidence type="ECO:0000313" key="2">
    <source>
        <dbReference type="Proteomes" id="UP001140502"/>
    </source>
</evidence>
<keyword evidence="2" id="KW-1185">Reference proteome</keyword>
<comment type="caution">
    <text evidence="1">The sequence shown here is derived from an EMBL/GenBank/DDBJ whole genome shotgun (WGS) entry which is preliminary data.</text>
</comment>
<dbReference type="AlphaFoldDB" id="A0A9W8W7R5"/>
<accession>A0A9W8W7R5</accession>
<proteinExistence type="predicted"/>
<name>A0A9W8W7R5_9HYPO</name>
<reference evidence="1" key="1">
    <citation type="submission" date="2022-10" db="EMBL/GenBank/DDBJ databases">
        <title>Tapping the CABI collections for fungal endophytes: first genome assemblies for Collariella, Neodidymelliopsis, Ascochyta clinopodiicola, Didymella pomorum, Didymosphaeria variabile, Neocosmospora piperis and Neocucurbitaria cava.</title>
        <authorList>
            <person name="Hill R."/>
        </authorList>
    </citation>
    <scope>NUCLEOTIDE SEQUENCE</scope>
    <source>
        <strain evidence="1">IMI 366586</strain>
    </source>
</reference>
<protein>
    <submittedName>
        <fullName evidence="1">Uncharacterized protein</fullName>
    </submittedName>
</protein>
<dbReference type="OrthoDB" id="5077589at2759"/>
<dbReference type="EMBL" id="JAPEUR010000216">
    <property type="protein sequence ID" value="KAJ4314932.1"/>
    <property type="molecule type" value="Genomic_DNA"/>
</dbReference>
<dbReference type="Proteomes" id="UP001140502">
    <property type="component" value="Unassembled WGS sequence"/>
</dbReference>
<gene>
    <name evidence="1" type="ORF">N0V84_008626</name>
</gene>
<sequence length="252" mass="28789">MSELGLVSFFSLIQEDNDVVGSRAHKAVIRKAGDLTTDEKFCLGDLLQEYGCMPGNAPDLCKSELYKSFFDEVFKFWTSAHAVSQGPVLPPRDPSQSCIEIDDSWAEMTLSDQVPGMHVSLTMEFDREKETFAWIWRGHIEEPLTLEDLKYHLPDGVTMNEAIVAAIGHYDDIERERVTSHNRRKIINMARRRIRNFALAVTSDNIEHLSYDRIQEGEILPLILARDVYLKNTRFANEIVAAIERDLDMTPI</sequence>
<organism evidence="1 2">
    <name type="scientific">Fusarium piperis</name>
    <dbReference type="NCBI Taxonomy" id="1435070"/>
    <lineage>
        <taxon>Eukaryota</taxon>
        <taxon>Fungi</taxon>
        <taxon>Dikarya</taxon>
        <taxon>Ascomycota</taxon>
        <taxon>Pezizomycotina</taxon>
        <taxon>Sordariomycetes</taxon>
        <taxon>Hypocreomycetidae</taxon>
        <taxon>Hypocreales</taxon>
        <taxon>Nectriaceae</taxon>
        <taxon>Fusarium</taxon>
        <taxon>Fusarium solani species complex</taxon>
    </lineage>
</organism>